<evidence type="ECO:0000313" key="2">
    <source>
        <dbReference type="Proteomes" id="UP001615550"/>
    </source>
</evidence>
<accession>A0ABW8DBP7</accession>
<name>A0ABW8DBP7_9GAMM</name>
<dbReference type="Proteomes" id="UP001615550">
    <property type="component" value="Unassembled WGS sequence"/>
</dbReference>
<evidence type="ECO:0000313" key="1">
    <source>
        <dbReference type="EMBL" id="MFJ1270133.1"/>
    </source>
</evidence>
<keyword evidence="2" id="KW-1185">Reference proteome</keyword>
<comment type="caution">
    <text evidence="1">The sequence shown here is derived from an EMBL/GenBank/DDBJ whole genome shotgun (WGS) entry which is preliminary data.</text>
</comment>
<protein>
    <submittedName>
        <fullName evidence="1">Uncharacterized protein</fullName>
    </submittedName>
</protein>
<gene>
    <name evidence="1" type="ORF">ACD661_16365</name>
</gene>
<proteinExistence type="predicted"/>
<organism evidence="1 2">
    <name type="scientific">Legionella lytica</name>
    <dbReference type="NCBI Taxonomy" id="96232"/>
    <lineage>
        <taxon>Bacteria</taxon>
        <taxon>Pseudomonadati</taxon>
        <taxon>Pseudomonadota</taxon>
        <taxon>Gammaproteobacteria</taxon>
        <taxon>Legionellales</taxon>
        <taxon>Legionellaceae</taxon>
        <taxon>Legionella</taxon>
    </lineage>
</organism>
<dbReference type="EMBL" id="JBGORX010000013">
    <property type="protein sequence ID" value="MFJ1270133.1"/>
    <property type="molecule type" value="Genomic_DNA"/>
</dbReference>
<dbReference type="RefSeq" id="WP_400188919.1">
    <property type="nucleotide sequence ID" value="NZ_JBGORX010000013.1"/>
</dbReference>
<sequence length="116" mass="12555">MNSVSNPQQGTQVKSGDLFGIDGIWINKDQSHHEAVVEAEAGDQVPGHSGSSGGLVGWFCVSTHGDCKEISGTPHQHDDVLRSSRCFKTNEALFFSARGCFTPEIRYAPFDCVIKS</sequence>
<reference evidence="1 2" key="1">
    <citation type="submission" date="2024-08" db="EMBL/GenBank/DDBJ databases">
        <title>Draft Genome Sequence of Legionella lytica strain DSB2004, Isolated From a Fire Sprinkler System.</title>
        <authorList>
            <person name="Everhart A.D."/>
            <person name="Kidane D.T."/>
            <person name="Farone A.L."/>
            <person name="Farone M.B."/>
        </authorList>
    </citation>
    <scope>NUCLEOTIDE SEQUENCE [LARGE SCALE GENOMIC DNA]</scope>
    <source>
        <strain evidence="1 2">DSB2004</strain>
    </source>
</reference>